<keyword evidence="3" id="KW-1185">Reference proteome</keyword>
<evidence type="ECO:0000313" key="3">
    <source>
        <dbReference type="Proteomes" id="UP001154282"/>
    </source>
</evidence>
<comment type="caution">
    <text evidence="2">The sequence shown here is derived from an EMBL/GenBank/DDBJ whole genome shotgun (WGS) entry which is preliminary data.</text>
</comment>
<proteinExistence type="predicted"/>
<evidence type="ECO:0000256" key="1">
    <source>
        <dbReference type="SAM" id="MobiDB-lite"/>
    </source>
</evidence>
<feature type="compositionally biased region" description="Polar residues" evidence="1">
    <location>
        <begin position="56"/>
        <end position="74"/>
    </location>
</feature>
<dbReference type="EMBL" id="CAMGYJ010000007">
    <property type="protein sequence ID" value="CAI0441780.1"/>
    <property type="molecule type" value="Genomic_DNA"/>
</dbReference>
<dbReference type="AlphaFoldDB" id="A0AAV0M7J4"/>
<feature type="region of interest" description="Disordered" evidence="1">
    <location>
        <begin position="1"/>
        <end position="74"/>
    </location>
</feature>
<reference evidence="2" key="1">
    <citation type="submission" date="2022-08" db="EMBL/GenBank/DDBJ databases">
        <authorList>
            <person name="Gutierrez-Valencia J."/>
        </authorList>
    </citation>
    <scope>NUCLEOTIDE SEQUENCE</scope>
</reference>
<sequence>MRTTRELGDGRGGSTPLRSGTRKRTAPESGSGLTRLPRTRRWLTTEPLSRCAAPRPSSTSLTWSDHQPITSRLE</sequence>
<name>A0AAV0M7J4_9ROSI</name>
<organism evidence="2 3">
    <name type="scientific">Linum tenue</name>
    <dbReference type="NCBI Taxonomy" id="586396"/>
    <lineage>
        <taxon>Eukaryota</taxon>
        <taxon>Viridiplantae</taxon>
        <taxon>Streptophyta</taxon>
        <taxon>Embryophyta</taxon>
        <taxon>Tracheophyta</taxon>
        <taxon>Spermatophyta</taxon>
        <taxon>Magnoliopsida</taxon>
        <taxon>eudicotyledons</taxon>
        <taxon>Gunneridae</taxon>
        <taxon>Pentapetalae</taxon>
        <taxon>rosids</taxon>
        <taxon>fabids</taxon>
        <taxon>Malpighiales</taxon>
        <taxon>Linaceae</taxon>
        <taxon>Linum</taxon>
    </lineage>
</organism>
<dbReference type="Proteomes" id="UP001154282">
    <property type="component" value="Unassembled WGS sequence"/>
</dbReference>
<protein>
    <submittedName>
        <fullName evidence="2">Uncharacterized protein</fullName>
    </submittedName>
</protein>
<gene>
    <name evidence="2" type="ORF">LITE_LOCUS27019</name>
</gene>
<accession>A0AAV0M7J4</accession>
<evidence type="ECO:0000313" key="2">
    <source>
        <dbReference type="EMBL" id="CAI0441780.1"/>
    </source>
</evidence>